<dbReference type="InterPro" id="IPR026571">
    <property type="entry name" value="Tmem186"/>
</dbReference>
<evidence type="ECO:0000256" key="5">
    <source>
        <dbReference type="ARBA" id="ARBA00022792"/>
    </source>
</evidence>
<evidence type="ECO:0000256" key="1">
    <source>
        <dbReference type="ARBA" id="ARBA00004448"/>
    </source>
</evidence>
<keyword evidence="6 9" id="KW-1133">Transmembrane helix</keyword>
<protein>
    <recommendedName>
        <fullName evidence="3">Transmembrane protein 186</fullName>
    </recommendedName>
</protein>
<proteinExistence type="inferred from homology"/>
<dbReference type="GO" id="GO:0005743">
    <property type="term" value="C:mitochondrial inner membrane"/>
    <property type="evidence" value="ECO:0007669"/>
    <property type="project" value="UniProtKB-SubCell"/>
</dbReference>
<keyword evidence="7" id="KW-0496">Mitochondrion</keyword>
<reference evidence="10" key="2">
    <citation type="submission" date="2025-08" db="UniProtKB">
        <authorList>
            <consortium name="Ensembl"/>
        </authorList>
    </citation>
    <scope>IDENTIFICATION</scope>
</reference>
<evidence type="ECO:0000256" key="3">
    <source>
        <dbReference type="ARBA" id="ARBA00014604"/>
    </source>
</evidence>
<accession>A0AAY5KXB2</accession>
<name>A0AAY5KXB2_ESOLU</name>
<evidence type="ECO:0000256" key="2">
    <source>
        <dbReference type="ARBA" id="ARBA00007020"/>
    </source>
</evidence>
<comment type="similarity">
    <text evidence="2">Belongs to the TMEM186 family.</text>
</comment>
<keyword evidence="8 9" id="KW-0472">Membrane</keyword>
<organism evidence="10 11">
    <name type="scientific">Esox lucius</name>
    <name type="common">Northern pike</name>
    <dbReference type="NCBI Taxonomy" id="8010"/>
    <lineage>
        <taxon>Eukaryota</taxon>
        <taxon>Metazoa</taxon>
        <taxon>Chordata</taxon>
        <taxon>Craniata</taxon>
        <taxon>Vertebrata</taxon>
        <taxon>Euteleostomi</taxon>
        <taxon>Actinopterygii</taxon>
        <taxon>Neopterygii</taxon>
        <taxon>Teleostei</taxon>
        <taxon>Protacanthopterygii</taxon>
        <taxon>Esociformes</taxon>
        <taxon>Esocidae</taxon>
        <taxon>Esox</taxon>
    </lineage>
</organism>
<reference evidence="10" key="3">
    <citation type="submission" date="2025-09" db="UniProtKB">
        <authorList>
            <consortium name="Ensembl"/>
        </authorList>
    </citation>
    <scope>IDENTIFICATION</scope>
</reference>
<sequence>MDTPPAAAFLVGRRTCLARMDGTCGNRNKIRKAYRQAVRAVDHIGLRVPRSVPTNTTEKRYRSRTHLPRLSFQALAHCRGYSLLRRSSCQNLCIPQPHRPSTPDPRWMPSIKHSNPALLSPTLITLARCSYLSTQKYNLIYSLPHMKILRTVSRLKLLQTGITMVVLPPVFYMYLHGDASYFLVTYSTGIAAFAAVMLYTASYYLRRVIGKMYLDESQTMLKVSHMTFWGRRKDEYLQVTDVMTLGDTGDSAVEPILKLKRYSSSETLYFSIKLGRVVDRQAFEKVFGTLI</sequence>
<evidence type="ECO:0000313" key="11">
    <source>
        <dbReference type="Proteomes" id="UP000265140"/>
    </source>
</evidence>
<keyword evidence="5" id="KW-0999">Mitochondrion inner membrane</keyword>
<dbReference type="PANTHER" id="PTHR13603:SF1">
    <property type="entry name" value="TRANSMEMBRANE PROTEIN 186"/>
    <property type="match status" value="1"/>
</dbReference>
<evidence type="ECO:0000256" key="8">
    <source>
        <dbReference type="ARBA" id="ARBA00023136"/>
    </source>
</evidence>
<feature type="transmembrane region" description="Helical" evidence="9">
    <location>
        <begin position="155"/>
        <end position="175"/>
    </location>
</feature>
<evidence type="ECO:0000256" key="7">
    <source>
        <dbReference type="ARBA" id="ARBA00023128"/>
    </source>
</evidence>
<evidence type="ECO:0000313" key="10">
    <source>
        <dbReference type="Ensembl" id="ENSELUP00000093351.1"/>
    </source>
</evidence>
<gene>
    <name evidence="10" type="primary">TMEM186</name>
</gene>
<dbReference type="PANTHER" id="PTHR13603">
    <property type="entry name" value="TRANSMEMBRANE PROTEIN 186"/>
    <property type="match status" value="1"/>
</dbReference>
<dbReference type="GeneTree" id="ENSGT00390000000087"/>
<evidence type="ECO:0000256" key="6">
    <source>
        <dbReference type="ARBA" id="ARBA00022989"/>
    </source>
</evidence>
<feature type="transmembrane region" description="Helical" evidence="9">
    <location>
        <begin position="181"/>
        <end position="205"/>
    </location>
</feature>
<dbReference type="AlphaFoldDB" id="A0AAY5KXB2"/>
<evidence type="ECO:0000256" key="4">
    <source>
        <dbReference type="ARBA" id="ARBA00022692"/>
    </source>
</evidence>
<keyword evidence="11" id="KW-1185">Reference proteome</keyword>
<keyword evidence="4 9" id="KW-0812">Transmembrane</keyword>
<dbReference type="Ensembl" id="ENSELUT00000096555.1">
    <property type="protein sequence ID" value="ENSELUP00000093351.1"/>
    <property type="gene ID" value="ENSELUG00000022564.3"/>
</dbReference>
<evidence type="ECO:0000256" key="9">
    <source>
        <dbReference type="SAM" id="Phobius"/>
    </source>
</evidence>
<comment type="subcellular location">
    <subcellularLocation>
        <location evidence="1">Mitochondrion inner membrane</location>
        <topology evidence="1">Multi-pass membrane protein</topology>
    </subcellularLocation>
</comment>
<reference evidence="10 11" key="1">
    <citation type="submission" date="2020-02" db="EMBL/GenBank/DDBJ databases">
        <title>Esox lucius (northern pike) genome, fEsoLuc1, primary haplotype.</title>
        <authorList>
            <person name="Myers G."/>
            <person name="Karagic N."/>
            <person name="Meyer A."/>
            <person name="Pippel M."/>
            <person name="Reichard M."/>
            <person name="Winkler S."/>
            <person name="Tracey A."/>
            <person name="Sims Y."/>
            <person name="Howe K."/>
            <person name="Rhie A."/>
            <person name="Formenti G."/>
            <person name="Durbin R."/>
            <person name="Fedrigo O."/>
            <person name="Jarvis E.D."/>
        </authorList>
    </citation>
    <scope>NUCLEOTIDE SEQUENCE [LARGE SCALE GENOMIC DNA]</scope>
</reference>
<dbReference type="Proteomes" id="UP000265140">
    <property type="component" value="Chromosome 9"/>
</dbReference>